<dbReference type="PANTHER" id="PTHR46332">
    <property type="entry name" value="ASPARTATE BETA-HYDROXYLASE DOMAIN-CONTAINING PROTEIN 2"/>
    <property type="match status" value="1"/>
</dbReference>
<comment type="caution">
    <text evidence="5">The sequence shown here is derived from an EMBL/GenBank/DDBJ whole genome shotgun (WGS) entry which is preliminary data.</text>
</comment>
<feature type="domain" description="Aspartyl/asparaginy/proline hydroxylase" evidence="4">
    <location>
        <begin position="77"/>
        <end position="233"/>
    </location>
</feature>
<sequence length="275" mass="31593">MPPEASSTPVATVPAGFQLKPIDAYHRRHRTFPAKGLVESFTNWLQDMVEAVIAHCSIHGDPPIYDSRHFPWVKEVEADWQKVRAELDAVMKYRDAMPSFQDIVKEVGMIQGDDQWKTFFLKGVGMDCEENARHCPETMKVLAKIPGCTTGFFSILSPRKHIPHHRGPWAGVLRLHLGLMVPQPSEQCRIRIADQVYAWQEGKAVVFDDTYNHEVWNDTDGYRVVLFVDFERPLRAPFNFINNWIMNLAALAPFLREAKGKQKDSEKKFWALFGK</sequence>
<dbReference type="EMBL" id="JACHIG010000023">
    <property type="protein sequence ID" value="MBB5035672.1"/>
    <property type="molecule type" value="Genomic_DNA"/>
</dbReference>
<dbReference type="GO" id="GO:0016020">
    <property type="term" value="C:membrane"/>
    <property type="evidence" value="ECO:0007669"/>
    <property type="project" value="TreeGrafter"/>
</dbReference>
<dbReference type="PANTHER" id="PTHR46332:SF5">
    <property type="entry name" value="ASPARTATE BETA-HYDROXYLASE DOMAIN CONTAINING 2"/>
    <property type="match status" value="1"/>
</dbReference>
<evidence type="ECO:0000313" key="6">
    <source>
        <dbReference type="Proteomes" id="UP000590740"/>
    </source>
</evidence>
<gene>
    <name evidence="5" type="ORF">HNQ65_005285</name>
</gene>
<keyword evidence="2" id="KW-0223">Dioxygenase</keyword>
<dbReference type="AlphaFoldDB" id="A0A7W8DMV6"/>
<evidence type="ECO:0000259" key="4">
    <source>
        <dbReference type="Pfam" id="PF05118"/>
    </source>
</evidence>
<accession>A0A7W8DMV6</accession>
<dbReference type="GO" id="GO:0051213">
    <property type="term" value="F:dioxygenase activity"/>
    <property type="evidence" value="ECO:0007669"/>
    <property type="project" value="UniProtKB-KW"/>
</dbReference>
<evidence type="ECO:0000313" key="5">
    <source>
        <dbReference type="EMBL" id="MBB5035672.1"/>
    </source>
</evidence>
<keyword evidence="6" id="KW-1185">Reference proteome</keyword>
<dbReference type="InterPro" id="IPR027443">
    <property type="entry name" value="IPNS-like_sf"/>
</dbReference>
<dbReference type="RefSeq" id="WP_184344702.1">
    <property type="nucleotide sequence ID" value="NZ_JACHIG010000023.1"/>
</dbReference>
<evidence type="ECO:0000256" key="2">
    <source>
        <dbReference type="ARBA" id="ARBA00022964"/>
    </source>
</evidence>
<keyword evidence="3 5" id="KW-0560">Oxidoreductase</keyword>
<dbReference type="InterPro" id="IPR007803">
    <property type="entry name" value="Asp/Arg/Pro-Hydrxlase"/>
</dbReference>
<proteinExistence type="inferred from homology"/>
<comment type="similarity">
    <text evidence="1">Belongs to the aspartyl/asparaginyl beta-hydroxylase family.</text>
</comment>
<dbReference type="Pfam" id="PF05118">
    <property type="entry name" value="Asp_Arg_Hydrox"/>
    <property type="match status" value="1"/>
</dbReference>
<dbReference type="InterPro" id="IPR051821">
    <property type="entry name" value="Asp/Asn_beta-hydroxylase"/>
</dbReference>
<dbReference type="SUPFAM" id="SSF51197">
    <property type="entry name" value="Clavaminate synthase-like"/>
    <property type="match status" value="1"/>
</dbReference>
<evidence type="ECO:0000256" key="1">
    <source>
        <dbReference type="ARBA" id="ARBA00007730"/>
    </source>
</evidence>
<name>A0A7W8DMV6_9BACT</name>
<organism evidence="5 6">
    <name type="scientific">Prosthecobacter vanneervenii</name>
    <dbReference type="NCBI Taxonomy" id="48466"/>
    <lineage>
        <taxon>Bacteria</taxon>
        <taxon>Pseudomonadati</taxon>
        <taxon>Verrucomicrobiota</taxon>
        <taxon>Verrucomicrobiia</taxon>
        <taxon>Verrucomicrobiales</taxon>
        <taxon>Verrucomicrobiaceae</taxon>
        <taxon>Prosthecobacter</taxon>
    </lineage>
</organism>
<dbReference type="EC" id="1.14.11.-" evidence="5"/>
<reference evidence="5 6" key="1">
    <citation type="submission" date="2020-08" db="EMBL/GenBank/DDBJ databases">
        <title>Genomic Encyclopedia of Type Strains, Phase IV (KMG-IV): sequencing the most valuable type-strain genomes for metagenomic binning, comparative biology and taxonomic classification.</title>
        <authorList>
            <person name="Goeker M."/>
        </authorList>
    </citation>
    <scope>NUCLEOTIDE SEQUENCE [LARGE SCALE GENOMIC DNA]</scope>
    <source>
        <strain evidence="5 6">DSM 12252</strain>
    </source>
</reference>
<protein>
    <submittedName>
        <fullName evidence="5">Beta-hydroxylase</fullName>
        <ecNumber evidence="5">1.14.11.-</ecNumber>
    </submittedName>
</protein>
<dbReference type="Gene3D" id="2.60.120.330">
    <property type="entry name" value="B-lactam Antibiotic, Isopenicillin N Synthase, Chain"/>
    <property type="match status" value="1"/>
</dbReference>
<dbReference type="Proteomes" id="UP000590740">
    <property type="component" value="Unassembled WGS sequence"/>
</dbReference>
<evidence type="ECO:0000256" key="3">
    <source>
        <dbReference type="ARBA" id="ARBA00023002"/>
    </source>
</evidence>